<feature type="domain" description="NAD glycohydrolase translocation F5/8 type C" evidence="3">
    <location>
        <begin position="208"/>
        <end position="333"/>
    </location>
</feature>
<feature type="compositionally biased region" description="Pro residues" evidence="1">
    <location>
        <begin position="28"/>
        <end position="44"/>
    </location>
</feature>
<dbReference type="InterPro" id="IPR057561">
    <property type="entry name" value="NADase_transloc"/>
</dbReference>
<protein>
    <submittedName>
        <fullName evidence="4">Unannotated protein</fullName>
    </submittedName>
</protein>
<dbReference type="SUPFAM" id="SSF49785">
    <property type="entry name" value="Galactose-binding domain-like"/>
    <property type="match status" value="1"/>
</dbReference>
<sequence length="339" mass="34848">MDSCVACGAELGVGRFCLNCGHLIGAPAPAPAPPPAPAPDPPPVAAEAEQPVEVPVQAADPTPVPPTGPVEPPPSGPAPSEPPPADVRPARSSTWDPRDDLLPYEEVDDLAADDPVRGWAWAVWVAFAVALVVLVVVLIRVLGTDGDATASDLDSDASSAGAPVEENPSTPASDVPRGVGKRLDLAGSATFGVPATAPATTDFDGTLVAYEASQMADGNPATTWRTAGDATGEQVVITLAEPGVVTRVGLVNGYAKQVAGVDWYPNNRRILAVTWTFEDGTEVEQTFAERPAMQLMKVPPVETSTVTVTITSVTPPGSGNLGRDYTAISEVSVIGRRAG</sequence>
<evidence type="ECO:0000256" key="2">
    <source>
        <dbReference type="SAM" id="Phobius"/>
    </source>
</evidence>
<dbReference type="AlphaFoldDB" id="A0A6J7JVM5"/>
<evidence type="ECO:0000256" key="1">
    <source>
        <dbReference type="SAM" id="MobiDB-lite"/>
    </source>
</evidence>
<keyword evidence="2" id="KW-0812">Transmembrane</keyword>
<evidence type="ECO:0000313" key="4">
    <source>
        <dbReference type="EMBL" id="CAB4946689.1"/>
    </source>
</evidence>
<dbReference type="NCBIfam" id="NF047619">
    <property type="entry name" value="NADase_discoid"/>
    <property type="match status" value="1"/>
</dbReference>
<organism evidence="4">
    <name type="scientific">freshwater metagenome</name>
    <dbReference type="NCBI Taxonomy" id="449393"/>
    <lineage>
        <taxon>unclassified sequences</taxon>
        <taxon>metagenomes</taxon>
        <taxon>ecological metagenomes</taxon>
    </lineage>
</organism>
<evidence type="ECO:0000259" key="3">
    <source>
        <dbReference type="Pfam" id="PF25302"/>
    </source>
</evidence>
<dbReference type="Gene3D" id="2.60.120.260">
    <property type="entry name" value="Galactose-binding domain-like"/>
    <property type="match status" value="1"/>
</dbReference>
<keyword evidence="2" id="KW-1133">Transmembrane helix</keyword>
<dbReference type="Pfam" id="PF25302">
    <property type="entry name" value="NADase_transloc"/>
    <property type="match status" value="1"/>
</dbReference>
<dbReference type="InterPro" id="IPR008979">
    <property type="entry name" value="Galactose-bd-like_sf"/>
</dbReference>
<feature type="transmembrane region" description="Helical" evidence="2">
    <location>
        <begin position="119"/>
        <end position="139"/>
    </location>
</feature>
<reference evidence="4" key="1">
    <citation type="submission" date="2020-05" db="EMBL/GenBank/DDBJ databases">
        <authorList>
            <person name="Chiriac C."/>
            <person name="Salcher M."/>
            <person name="Ghai R."/>
            <person name="Kavagutti S V."/>
        </authorList>
    </citation>
    <scope>NUCLEOTIDE SEQUENCE</scope>
</reference>
<feature type="region of interest" description="Disordered" evidence="1">
    <location>
        <begin position="147"/>
        <end position="179"/>
    </location>
</feature>
<feature type="region of interest" description="Disordered" evidence="1">
    <location>
        <begin position="27"/>
        <end position="100"/>
    </location>
</feature>
<gene>
    <name evidence="4" type="ORF">UFOPK3662_02272</name>
</gene>
<feature type="compositionally biased region" description="Pro residues" evidence="1">
    <location>
        <begin position="62"/>
        <end position="86"/>
    </location>
</feature>
<feature type="compositionally biased region" description="Low complexity" evidence="1">
    <location>
        <begin position="45"/>
        <end position="61"/>
    </location>
</feature>
<accession>A0A6J7JVM5</accession>
<proteinExistence type="predicted"/>
<feature type="compositionally biased region" description="Low complexity" evidence="1">
    <location>
        <begin position="147"/>
        <end position="162"/>
    </location>
</feature>
<keyword evidence="2" id="KW-0472">Membrane</keyword>
<name>A0A6J7JVM5_9ZZZZ</name>
<dbReference type="EMBL" id="CAFBMW010000019">
    <property type="protein sequence ID" value="CAB4946689.1"/>
    <property type="molecule type" value="Genomic_DNA"/>
</dbReference>